<dbReference type="GeneID" id="70185467"/>
<evidence type="ECO:0000256" key="2">
    <source>
        <dbReference type="SAM" id="MobiDB-lite"/>
    </source>
</evidence>
<keyword evidence="1" id="KW-0862">Zinc</keyword>
<name>A0A9P9BI22_9PEZI</name>
<dbReference type="Proteomes" id="UP000756346">
    <property type="component" value="Unassembled WGS sequence"/>
</dbReference>
<dbReference type="Gene3D" id="4.10.60.10">
    <property type="entry name" value="Zinc finger, CCHC-type"/>
    <property type="match status" value="1"/>
</dbReference>
<feature type="non-terminal residue" evidence="4">
    <location>
        <position position="1"/>
    </location>
</feature>
<feature type="region of interest" description="Disordered" evidence="2">
    <location>
        <begin position="62"/>
        <end position="82"/>
    </location>
</feature>
<sequence length="107" mass="12175">VIMMVHEQDLMRQELAELRDANDRLSRRRRTKRKQLQKGGSLTIDQAKDLKAQIDATQQLIAETSQNSGRTRRPETRARRCGVCGEPGHNARTCQKVVSASEEEDSE</sequence>
<dbReference type="EMBL" id="JAGTJQ010000014">
    <property type="protein sequence ID" value="KAH7012670.1"/>
    <property type="molecule type" value="Genomic_DNA"/>
</dbReference>
<evidence type="ECO:0000313" key="5">
    <source>
        <dbReference type="Proteomes" id="UP000756346"/>
    </source>
</evidence>
<feature type="region of interest" description="Disordered" evidence="2">
    <location>
        <begin position="24"/>
        <end position="45"/>
    </location>
</feature>
<organism evidence="4 5">
    <name type="scientific">Microdochium trichocladiopsis</name>
    <dbReference type="NCBI Taxonomy" id="1682393"/>
    <lineage>
        <taxon>Eukaryota</taxon>
        <taxon>Fungi</taxon>
        <taxon>Dikarya</taxon>
        <taxon>Ascomycota</taxon>
        <taxon>Pezizomycotina</taxon>
        <taxon>Sordariomycetes</taxon>
        <taxon>Xylariomycetidae</taxon>
        <taxon>Xylariales</taxon>
        <taxon>Microdochiaceae</taxon>
        <taxon>Microdochium</taxon>
    </lineage>
</organism>
<proteinExistence type="predicted"/>
<evidence type="ECO:0000256" key="1">
    <source>
        <dbReference type="PROSITE-ProRule" id="PRU00047"/>
    </source>
</evidence>
<keyword evidence="5" id="KW-1185">Reference proteome</keyword>
<feature type="compositionally biased region" description="Basic residues" evidence="2">
    <location>
        <begin position="26"/>
        <end position="36"/>
    </location>
</feature>
<dbReference type="GO" id="GO:0008270">
    <property type="term" value="F:zinc ion binding"/>
    <property type="evidence" value="ECO:0007669"/>
    <property type="project" value="UniProtKB-KW"/>
</dbReference>
<dbReference type="RefSeq" id="XP_046004935.1">
    <property type="nucleotide sequence ID" value="XM_046155921.1"/>
</dbReference>
<keyword evidence="1" id="KW-0863">Zinc-finger</keyword>
<evidence type="ECO:0000313" key="4">
    <source>
        <dbReference type="EMBL" id="KAH7012670.1"/>
    </source>
</evidence>
<comment type="caution">
    <text evidence="4">The sequence shown here is derived from an EMBL/GenBank/DDBJ whole genome shotgun (WGS) entry which is preliminary data.</text>
</comment>
<feature type="domain" description="CCHC-type" evidence="3">
    <location>
        <begin position="79"/>
        <end position="96"/>
    </location>
</feature>
<evidence type="ECO:0000259" key="3">
    <source>
        <dbReference type="PROSITE" id="PS50158"/>
    </source>
</evidence>
<keyword evidence="1" id="KW-0479">Metal-binding</keyword>
<accession>A0A9P9BI22</accession>
<dbReference type="PROSITE" id="PS50158">
    <property type="entry name" value="ZF_CCHC"/>
    <property type="match status" value="1"/>
</dbReference>
<dbReference type="InterPro" id="IPR001878">
    <property type="entry name" value="Znf_CCHC"/>
</dbReference>
<dbReference type="InterPro" id="IPR036875">
    <property type="entry name" value="Znf_CCHC_sf"/>
</dbReference>
<gene>
    <name evidence="4" type="ORF">B0I36DRAFT_340066</name>
</gene>
<dbReference type="AlphaFoldDB" id="A0A9P9BI22"/>
<reference evidence="4" key="1">
    <citation type="journal article" date="2021" name="Nat. Commun.">
        <title>Genetic determinants of endophytism in the Arabidopsis root mycobiome.</title>
        <authorList>
            <person name="Mesny F."/>
            <person name="Miyauchi S."/>
            <person name="Thiergart T."/>
            <person name="Pickel B."/>
            <person name="Atanasova L."/>
            <person name="Karlsson M."/>
            <person name="Huettel B."/>
            <person name="Barry K.W."/>
            <person name="Haridas S."/>
            <person name="Chen C."/>
            <person name="Bauer D."/>
            <person name="Andreopoulos W."/>
            <person name="Pangilinan J."/>
            <person name="LaButti K."/>
            <person name="Riley R."/>
            <person name="Lipzen A."/>
            <person name="Clum A."/>
            <person name="Drula E."/>
            <person name="Henrissat B."/>
            <person name="Kohler A."/>
            <person name="Grigoriev I.V."/>
            <person name="Martin F.M."/>
            <person name="Hacquard S."/>
        </authorList>
    </citation>
    <scope>NUCLEOTIDE SEQUENCE</scope>
    <source>
        <strain evidence="4">MPI-CAGE-CH-0230</strain>
    </source>
</reference>
<dbReference type="SUPFAM" id="SSF57756">
    <property type="entry name" value="Retrovirus zinc finger-like domains"/>
    <property type="match status" value="1"/>
</dbReference>
<dbReference type="GO" id="GO:0003676">
    <property type="term" value="F:nucleic acid binding"/>
    <property type="evidence" value="ECO:0007669"/>
    <property type="project" value="InterPro"/>
</dbReference>
<dbReference type="OrthoDB" id="5041117at2759"/>
<protein>
    <recommendedName>
        <fullName evidence="3">CCHC-type domain-containing protein</fullName>
    </recommendedName>
</protein>